<dbReference type="Proteomes" id="UP001642482">
    <property type="component" value="Unassembled WGS sequence"/>
</dbReference>
<feature type="signal peptide" evidence="2">
    <location>
        <begin position="1"/>
        <end position="19"/>
    </location>
</feature>
<evidence type="ECO:0000256" key="2">
    <source>
        <dbReference type="SAM" id="SignalP"/>
    </source>
</evidence>
<dbReference type="EMBL" id="CAWUHD010000141">
    <property type="protein sequence ID" value="CAK7234974.1"/>
    <property type="molecule type" value="Genomic_DNA"/>
</dbReference>
<evidence type="ECO:0000313" key="4">
    <source>
        <dbReference type="Proteomes" id="UP001642482"/>
    </source>
</evidence>
<evidence type="ECO:0000256" key="1">
    <source>
        <dbReference type="SAM" id="MobiDB-lite"/>
    </source>
</evidence>
<organism evidence="3 4">
    <name type="scientific">Sporothrix eucalyptigena</name>
    <dbReference type="NCBI Taxonomy" id="1812306"/>
    <lineage>
        <taxon>Eukaryota</taxon>
        <taxon>Fungi</taxon>
        <taxon>Dikarya</taxon>
        <taxon>Ascomycota</taxon>
        <taxon>Pezizomycotina</taxon>
        <taxon>Sordariomycetes</taxon>
        <taxon>Sordariomycetidae</taxon>
        <taxon>Ophiostomatales</taxon>
        <taxon>Ophiostomataceae</taxon>
        <taxon>Sporothrix</taxon>
    </lineage>
</organism>
<protein>
    <submittedName>
        <fullName evidence="3">Uncharacterized protein</fullName>
    </submittedName>
</protein>
<keyword evidence="4" id="KW-1185">Reference proteome</keyword>
<feature type="chain" id="PRO_5046138068" evidence="2">
    <location>
        <begin position="20"/>
        <end position="202"/>
    </location>
</feature>
<accession>A0ABP0CUV8</accession>
<feature type="compositionally biased region" description="Low complexity" evidence="1">
    <location>
        <begin position="28"/>
        <end position="51"/>
    </location>
</feature>
<reference evidence="3 4" key="1">
    <citation type="submission" date="2024-01" db="EMBL/GenBank/DDBJ databases">
        <authorList>
            <person name="Allen C."/>
            <person name="Tagirdzhanova G."/>
        </authorList>
    </citation>
    <scope>NUCLEOTIDE SEQUENCE [LARGE SCALE GENOMIC DNA]</scope>
</reference>
<sequence length="202" mass="20760">MRVLSLAFGVAAAASLALGNPCRPSHGVSSTTSSSAVPSSSASSVSSSSSISSTSSSAVAIATFNIEVNGQLLKTYPLSSSHFAALTYGDSSDITSEWTVNPLSLQTGTNYLMVGSTNVVYSHKIGILYTDSSISTTGSSYTPLICSDIYEGVALSCYLSDSPTYTNFYVATGYGFTAISMFDPNSPPAGAVTIQLIPVPPN</sequence>
<evidence type="ECO:0000313" key="3">
    <source>
        <dbReference type="EMBL" id="CAK7234974.1"/>
    </source>
</evidence>
<feature type="region of interest" description="Disordered" evidence="1">
    <location>
        <begin position="27"/>
        <end position="51"/>
    </location>
</feature>
<proteinExistence type="predicted"/>
<keyword evidence="2" id="KW-0732">Signal</keyword>
<gene>
    <name evidence="3" type="ORF">SEUCBS140593_009128</name>
</gene>
<name>A0ABP0CUV8_9PEZI</name>
<comment type="caution">
    <text evidence="3">The sequence shown here is derived from an EMBL/GenBank/DDBJ whole genome shotgun (WGS) entry which is preliminary data.</text>
</comment>